<dbReference type="Proteomes" id="UP000297608">
    <property type="component" value="Unassembled WGS sequence"/>
</dbReference>
<feature type="transmembrane region" description="Helical" evidence="11">
    <location>
        <begin position="160"/>
        <end position="178"/>
    </location>
</feature>
<evidence type="ECO:0000256" key="11">
    <source>
        <dbReference type="SAM" id="Phobius"/>
    </source>
</evidence>
<organism evidence="14 15">
    <name type="scientific">Cryobacterium algoricola</name>
    <dbReference type="NCBI Taxonomy" id="1259183"/>
    <lineage>
        <taxon>Bacteria</taxon>
        <taxon>Bacillati</taxon>
        <taxon>Actinomycetota</taxon>
        <taxon>Actinomycetes</taxon>
        <taxon>Micrococcales</taxon>
        <taxon>Microbacteriaceae</taxon>
        <taxon>Cryobacterium</taxon>
    </lineage>
</organism>
<evidence type="ECO:0000256" key="7">
    <source>
        <dbReference type="ARBA" id="ARBA00022777"/>
    </source>
</evidence>
<evidence type="ECO:0000256" key="6">
    <source>
        <dbReference type="ARBA" id="ARBA00022692"/>
    </source>
</evidence>
<evidence type="ECO:0000256" key="2">
    <source>
        <dbReference type="ARBA" id="ARBA00004236"/>
    </source>
</evidence>
<reference evidence="14 15" key="1">
    <citation type="submission" date="2019-03" db="EMBL/GenBank/DDBJ databases">
        <title>Genomics of glacier-inhabiting Cryobacterium strains.</title>
        <authorList>
            <person name="Liu Q."/>
            <person name="Xin Y.-H."/>
        </authorList>
    </citation>
    <scope>NUCLEOTIDE SEQUENCE [LARGE SCALE GENOMIC DNA]</scope>
    <source>
        <strain evidence="14 15">MDB2-B</strain>
    </source>
</reference>
<dbReference type="InterPro" id="IPR003661">
    <property type="entry name" value="HisK_dim/P_dom"/>
</dbReference>
<dbReference type="PANTHER" id="PTHR45436">
    <property type="entry name" value="SENSOR HISTIDINE KINASE YKOH"/>
    <property type="match status" value="1"/>
</dbReference>
<keyword evidence="6 11" id="KW-0812">Transmembrane</keyword>
<keyword evidence="9" id="KW-0902">Two-component regulatory system</keyword>
<feature type="domain" description="HAMP" evidence="13">
    <location>
        <begin position="180"/>
        <end position="232"/>
    </location>
</feature>
<dbReference type="InterPro" id="IPR005467">
    <property type="entry name" value="His_kinase_dom"/>
</dbReference>
<dbReference type="PROSITE" id="PS50109">
    <property type="entry name" value="HIS_KIN"/>
    <property type="match status" value="1"/>
</dbReference>
<gene>
    <name evidence="14" type="ORF">E3O44_18595</name>
</gene>
<evidence type="ECO:0000313" key="15">
    <source>
        <dbReference type="Proteomes" id="UP000297608"/>
    </source>
</evidence>
<name>A0ABY2I9V6_9MICO</name>
<dbReference type="PRINTS" id="PR00344">
    <property type="entry name" value="BCTRLSENSOR"/>
</dbReference>
<evidence type="ECO:0000256" key="3">
    <source>
        <dbReference type="ARBA" id="ARBA00012438"/>
    </source>
</evidence>
<dbReference type="InterPro" id="IPR003660">
    <property type="entry name" value="HAMP_dom"/>
</dbReference>
<dbReference type="PROSITE" id="PS50885">
    <property type="entry name" value="HAMP"/>
    <property type="match status" value="1"/>
</dbReference>
<feature type="domain" description="Histidine kinase" evidence="12">
    <location>
        <begin position="240"/>
        <end position="475"/>
    </location>
</feature>
<dbReference type="PANTHER" id="PTHR45436:SF5">
    <property type="entry name" value="SENSOR HISTIDINE KINASE TRCS"/>
    <property type="match status" value="1"/>
</dbReference>
<evidence type="ECO:0000256" key="5">
    <source>
        <dbReference type="ARBA" id="ARBA00022679"/>
    </source>
</evidence>
<dbReference type="InterPro" id="IPR003594">
    <property type="entry name" value="HATPase_dom"/>
</dbReference>
<dbReference type="SUPFAM" id="SSF55874">
    <property type="entry name" value="ATPase domain of HSP90 chaperone/DNA topoisomerase II/histidine kinase"/>
    <property type="match status" value="1"/>
</dbReference>
<dbReference type="CDD" id="cd00082">
    <property type="entry name" value="HisKA"/>
    <property type="match status" value="1"/>
</dbReference>
<dbReference type="Pfam" id="PF02518">
    <property type="entry name" value="HATPase_c"/>
    <property type="match status" value="1"/>
</dbReference>
<dbReference type="Pfam" id="PF00512">
    <property type="entry name" value="HisKA"/>
    <property type="match status" value="1"/>
</dbReference>
<dbReference type="InterPro" id="IPR050428">
    <property type="entry name" value="TCS_sensor_his_kinase"/>
</dbReference>
<comment type="caution">
    <text evidence="14">The sequence shown here is derived from an EMBL/GenBank/DDBJ whole genome shotgun (WGS) entry which is preliminary data.</text>
</comment>
<protein>
    <recommendedName>
        <fullName evidence="3">histidine kinase</fullName>
        <ecNumber evidence="3">2.7.13.3</ecNumber>
    </recommendedName>
</protein>
<comment type="subcellular location">
    <subcellularLocation>
        <location evidence="2">Cell membrane</location>
    </subcellularLocation>
</comment>
<keyword evidence="5" id="KW-0808">Transferase</keyword>
<evidence type="ECO:0000256" key="1">
    <source>
        <dbReference type="ARBA" id="ARBA00000085"/>
    </source>
</evidence>
<dbReference type="Gene3D" id="6.10.340.10">
    <property type="match status" value="1"/>
</dbReference>
<evidence type="ECO:0000313" key="14">
    <source>
        <dbReference type="EMBL" id="TFB83184.1"/>
    </source>
</evidence>
<dbReference type="RefSeq" id="WP_134536619.1">
    <property type="nucleotide sequence ID" value="NZ_SOFG01000026.1"/>
</dbReference>
<evidence type="ECO:0000259" key="12">
    <source>
        <dbReference type="PROSITE" id="PS50109"/>
    </source>
</evidence>
<dbReference type="CDD" id="cd00075">
    <property type="entry name" value="HATPase"/>
    <property type="match status" value="1"/>
</dbReference>
<evidence type="ECO:0000256" key="8">
    <source>
        <dbReference type="ARBA" id="ARBA00022989"/>
    </source>
</evidence>
<dbReference type="SMART" id="SM00388">
    <property type="entry name" value="HisKA"/>
    <property type="match status" value="1"/>
</dbReference>
<comment type="catalytic activity">
    <reaction evidence="1">
        <text>ATP + protein L-histidine = ADP + protein N-phospho-L-histidine.</text>
        <dbReference type="EC" id="2.7.13.3"/>
    </reaction>
</comment>
<evidence type="ECO:0000256" key="9">
    <source>
        <dbReference type="ARBA" id="ARBA00023012"/>
    </source>
</evidence>
<keyword evidence="15" id="KW-1185">Reference proteome</keyword>
<evidence type="ECO:0000256" key="4">
    <source>
        <dbReference type="ARBA" id="ARBA00022553"/>
    </source>
</evidence>
<proteinExistence type="predicted"/>
<dbReference type="Pfam" id="PF00672">
    <property type="entry name" value="HAMP"/>
    <property type="match status" value="1"/>
</dbReference>
<dbReference type="Gene3D" id="3.30.565.10">
    <property type="entry name" value="Histidine kinase-like ATPase, C-terminal domain"/>
    <property type="match status" value="1"/>
</dbReference>
<feature type="transmembrane region" description="Helical" evidence="11">
    <location>
        <begin position="12"/>
        <end position="35"/>
    </location>
</feature>
<dbReference type="InterPro" id="IPR004358">
    <property type="entry name" value="Sig_transdc_His_kin-like_C"/>
</dbReference>
<keyword evidence="4" id="KW-0597">Phosphoprotein</keyword>
<sequence>MRRWFGSLGGRILLVTVGVAFVAVLVTAVVSLQLVQTLVTTQAQADLGARTTALSQRPLATLRILLEDDTLLGARGERFVLVGADGTVPETGSGARTVTQDVKRRITQVLDAGRSVSTSLQIRGESYVVEARPLAGGGGLVGFVRVADITDSGRLVAGRILLAVLVGLVVAVLAGLFLSRRLARPLERTARAARRLADGDRGVLIAAQGIPEIDDVSRSLRALDRALGTSETRQREFLLSVSHEIRTPLTAIRGYAEALAEGVIPASGSAAVGEVLVAETKRVDRFVSDLLELARLEADDFTVHLQPIDVGGVLAQAALAWQGQCTQLGVVLRVAGPGDDAGVGVGVGVGAGAVPGVLTIVTDGMRLRQIVDGLLENALRATPTGGEVVLAARRVDGRHVRVEVRDSGPGLSTSDATVAFERGVLRAKYRDIRPVNTGLGLSIAARLVTRMGGTITVHSAAEGGACFAVVLPVGDGPIAR</sequence>
<dbReference type="GO" id="GO:0016301">
    <property type="term" value="F:kinase activity"/>
    <property type="evidence" value="ECO:0007669"/>
    <property type="project" value="UniProtKB-KW"/>
</dbReference>
<keyword evidence="10 11" id="KW-0472">Membrane</keyword>
<keyword evidence="8 11" id="KW-1133">Transmembrane helix</keyword>
<dbReference type="SMART" id="SM00387">
    <property type="entry name" value="HATPase_c"/>
    <property type="match status" value="1"/>
</dbReference>
<evidence type="ECO:0000259" key="13">
    <source>
        <dbReference type="PROSITE" id="PS50885"/>
    </source>
</evidence>
<keyword evidence="7 14" id="KW-0418">Kinase</keyword>
<dbReference type="InterPro" id="IPR036097">
    <property type="entry name" value="HisK_dim/P_sf"/>
</dbReference>
<dbReference type="Gene3D" id="1.10.287.130">
    <property type="match status" value="1"/>
</dbReference>
<dbReference type="EMBL" id="SOFG01000026">
    <property type="protein sequence ID" value="TFB83184.1"/>
    <property type="molecule type" value="Genomic_DNA"/>
</dbReference>
<dbReference type="SUPFAM" id="SSF47384">
    <property type="entry name" value="Homodimeric domain of signal transducing histidine kinase"/>
    <property type="match status" value="1"/>
</dbReference>
<dbReference type="InterPro" id="IPR036890">
    <property type="entry name" value="HATPase_C_sf"/>
</dbReference>
<evidence type="ECO:0000256" key="10">
    <source>
        <dbReference type="ARBA" id="ARBA00023136"/>
    </source>
</evidence>
<dbReference type="EC" id="2.7.13.3" evidence="3"/>
<accession>A0ABY2I9V6</accession>